<evidence type="ECO:0000259" key="5">
    <source>
        <dbReference type="PROSITE" id="PS51332"/>
    </source>
</evidence>
<dbReference type="GO" id="GO:0003700">
    <property type="term" value="F:DNA-binding transcription factor activity"/>
    <property type="evidence" value="ECO:0007669"/>
    <property type="project" value="InterPro"/>
</dbReference>
<dbReference type="Gene3D" id="1.10.1660.10">
    <property type="match status" value="1"/>
</dbReference>
<dbReference type="CDD" id="cd02065">
    <property type="entry name" value="B12-binding_like"/>
    <property type="match status" value="1"/>
</dbReference>
<dbReference type="EMBL" id="CP024608">
    <property type="protein sequence ID" value="ATQ74446.1"/>
    <property type="molecule type" value="Genomic_DNA"/>
</dbReference>
<feature type="domain" description="HTH merR-type" evidence="4">
    <location>
        <begin position="12"/>
        <end position="67"/>
    </location>
</feature>
<dbReference type="Pfam" id="PF13411">
    <property type="entry name" value="MerR_1"/>
    <property type="match status" value="1"/>
</dbReference>
<organism evidence="6 7">
    <name type="scientific">Massilia violaceinigra</name>
    <dbReference type="NCBI Taxonomy" id="2045208"/>
    <lineage>
        <taxon>Bacteria</taxon>
        <taxon>Pseudomonadati</taxon>
        <taxon>Pseudomonadota</taxon>
        <taxon>Betaproteobacteria</taxon>
        <taxon>Burkholderiales</taxon>
        <taxon>Oxalobacteraceae</taxon>
        <taxon>Telluria group</taxon>
        <taxon>Massilia</taxon>
    </lineage>
</organism>
<dbReference type="PANTHER" id="PTHR30204">
    <property type="entry name" value="REDOX-CYCLING DRUG-SENSING TRANSCRIPTIONAL ACTIVATOR SOXR"/>
    <property type="match status" value="1"/>
</dbReference>
<dbReference type="InterPro" id="IPR036594">
    <property type="entry name" value="Meth_synthase_dom"/>
</dbReference>
<dbReference type="InterPro" id="IPR009061">
    <property type="entry name" value="DNA-bd_dom_put_sf"/>
</dbReference>
<dbReference type="CDD" id="cd01104">
    <property type="entry name" value="HTH_MlrA-CarA"/>
    <property type="match status" value="1"/>
</dbReference>
<dbReference type="PROSITE" id="PS50937">
    <property type="entry name" value="HTH_MERR_2"/>
    <property type="match status" value="1"/>
</dbReference>
<dbReference type="InterPro" id="IPR036724">
    <property type="entry name" value="Cobalamin-bd_sf"/>
</dbReference>
<dbReference type="KEGG" id="mass:CR152_07915"/>
<accession>A0A2D2DHI8</accession>
<evidence type="ECO:0000256" key="3">
    <source>
        <dbReference type="ARBA" id="ARBA00023163"/>
    </source>
</evidence>
<dbReference type="GO" id="GO:0046872">
    <property type="term" value="F:metal ion binding"/>
    <property type="evidence" value="ECO:0007669"/>
    <property type="project" value="InterPro"/>
</dbReference>
<reference evidence="6" key="1">
    <citation type="submission" date="2017-10" db="EMBL/GenBank/DDBJ databases">
        <title>Massilia psychrophilum sp. nov., a novel purple-pigmented bacterium isolated from Tianshan glacier, Xinjiang Municipality, China.</title>
        <authorList>
            <person name="Wang H."/>
        </authorList>
    </citation>
    <scope>NUCLEOTIDE SEQUENCE [LARGE SCALE GENOMIC DNA]</scope>
    <source>
        <strain evidence="6">B2</strain>
    </source>
</reference>
<dbReference type="Pfam" id="PF02310">
    <property type="entry name" value="B12-binding"/>
    <property type="match status" value="1"/>
</dbReference>
<dbReference type="Proteomes" id="UP000229897">
    <property type="component" value="Chromosome"/>
</dbReference>
<evidence type="ECO:0000259" key="4">
    <source>
        <dbReference type="PROSITE" id="PS50937"/>
    </source>
</evidence>
<keyword evidence="3" id="KW-0804">Transcription</keyword>
<dbReference type="SUPFAM" id="SSF52242">
    <property type="entry name" value="Cobalamin (vitamin B12)-binding domain"/>
    <property type="match status" value="1"/>
</dbReference>
<dbReference type="Gene3D" id="1.10.1240.10">
    <property type="entry name" value="Methionine synthase domain"/>
    <property type="match status" value="1"/>
</dbReference>
<dbReference type="OrthoDB" id="9800334at2"/>
<evidence type="ECO:0000313" key="7">
    <source>
        <dbReference type="Proteomes" id="UP000229897"/>
    </source>
</evidence>
<dbReference type="GO" id="GO:0031419">
    <property type="term" value="F:cobalamin binding"/>
    <property type="evidence" value="ECO:0007669"/>
    <property type="project" value="InterPro"/>
</dbReference>
<proteinExistence type="predicted"/>
<evidence type="ECO:0000256" key="1">
    <source>
        <dbReference type="ARBA" id="ARBA00023015"/>
    </source>
</evidence>
<dbReference type="InterPro" id="IPR000551">
    <property type="entry name" value="MerR-type_HTH_dom"/>
</dbReference>
<dbReference type="SUPFAM" id="SSF46955">
    <property type="entry name" value="Putative DNA-binding domain"/>
    <property type="match status" value="1"/>
</dbReference>
<dbReference type="PANTHER" id="PTHR30204:SF67">
    <property type="entry name" value="HTH-TYPE TRANSCRIPTIONAL REGULATOR MLRA-RELATED"/>
    <property type="match status" value="1"/>
</dbReference>
<name>A0A2D2DHI8_9BURK</name>
<protein>
    <submittedName>
        <fullName evidence="6">Cobalamin-binding protein</fullName>
    </submittedName>
</protein>
<dbReference type="Pfam" id="PF02607">
    <property type="entry name" value="B12-binding_2"/>
    <property type="match status" value="1"/>
</dbReference>
<dbReference type="InterPro" id="IPR047057">
    <property type="entry name" value="MerR_fam"/>
</dbReference>
<evidence type="ECO:0000313" key="6">
    <source>
        <dbReference type="EMBL" id="ATQ74446.1"/>
    </source>
</evidence>
<keyword evidence="2" id="KW-0238">DNA-binding</keyword>
<keyword evidence="1" id="KW-0805">Transcription regulation</keyword>
<sequence length="313" mass="34321">MSQAQTTAVFSSISDVERDTGVPKETLRVWERRYNFPQPQRDANGERLYPLDQVARLRVVKRLLDMGYRPGKIMHLDTEELSSMASKSGTGTIAADADDPVLRQCLVMIKAHQMHELRQKMAQALLQLGLRRFVLELVAPLTTLVGDTWATGGLAIFEEHLFAELLQSVMRNAIFAANQQTGQIDAAPRILLTTVPQERHGLGLLMAEALFALEGAHCVSLGVQTPLADIVEAARVQRADIVALSFSSVMSPRAAVDNVVELQNRLGESVQVWAGGSCAALARRQLGPNRVLDLHDIDAAVARWRTQNSALSA</sequence>
<dbReference type="RefSeq" id="WP_099874428.1">
    <property type="nucleotide sequence ID" value="NZ_CP024608.1"/>
</dbReference>
<dbReference type="AlphaFoldDB" id="A0A2D2DHI8"/>
<dbReference type="Gene3D" id="3.40.50.280">
    <property type="entry name" value="Cobalamin-binding domain"/>
    <property type="match status" value="1"/>
</dbReference>
<dbReference type="SMART" id="SM00422">
    <property type="entry name" value="HTH_MERR"/>
    <property type="match status" value="1"/>
</dbReference>
<evidence type="ECO:0000256" key="2">
    <source>
        <dbReference type="ARBA" id="ARBA00023125"/>
    </source>
</evidence>
<dbReference type="InterPro" id="IPR003759">
    <property type="entry name" value="Cbl-bd_cap"/>
</dbReference>
<dbReference type="PROSITE" id="PS51332">
    <property type="entry name" value="B12_BINDING"/>
    <property type="match status" value="1"/>
</dbReference>
<dbReference type="InterPro" id="IPR006158">
    <property type="entry name" value="Cobalamin-bd"/>
</dbReference>
<dbReference type="GO" id="GO:0003677">
    <property type="term" value="F:DNA binding"/>
    <property type="evidence" value="ECO:0007669"/>
    <property type="project" value="UniProtKB-KW"/>
</dbReference>
<keyword evidence="7" id="KW-1185">Reference proteome</keyword>
<gene>
    <name evidence="6" type="ORF">CR152_07915</name>
</gene>
<feature type="domain" description="B12-binding" evidence="5">
    <location>
        <begin position="187"/>
        <end position="313"/>
    </location>
</feature>